<dbReference type="Proteomes" id="UP000681720">
    <property type="component" value="Unassembled WGS sequence"/>
</dbReference>
<evidence type="ECO:0000313" key="2">
    <source>
        <dbReference type="EMBL" id="CAF4415774.1"/>
    </source>
</evidence>
<dbReference type="Proteomes" id="UP000663866">
    <property type="component" value="Unassembled WGS sequence"/>
</dbReference>
<feature type="non-terminal residue" evidence="2">
    <location>
        <position position="32"/>
    </location>
</feature>
<comment type="caution">
    <text evidence="2">The sequence shown here is derived from an EMBL/GenBank/DDBJ whole genome shotgun (WGS) entry which is preliminary data.</text>
</comment>
<evidence type="ECO:0000313" key="3">
    <source>
        <dbReference type="Proteomes" id="UP000663866"/>
    </source>
</evidence>
<evidence type="ECO:0000313" key="1">
    <source>
        <dbReference type="EMBL" id="CAF4392860.1"/>
    </source>
</evidence>
<keyword evidence="3" id="KW-1185">Reference proteome</keyword>
<reference evidence="2" key="1">
    <citation type="submission" date="2021-02" db="EMBL/GenBank/DDBJ databases">
        <authorList>
            <person name="Nowell W R."/>
        </authorList>
    </citation>
    <scope>NUCLEOTIDE SEQUENCE</scope>
</reference>
<sequence>MYTITDRRDDRSVGLCAGTDLLDLLLSAIDSD</sequence>
<name>A0A820Q536_9BILA</name>
<gene>
    <name evidence="1" type="ORF">GIL414_LOCUS29808</name>
    <name evidence="2" type="ORF">OVN521_LOCUS35767</name>
</gene>
<dbReference type="AlphaFoldDB" id="A0A820Q536"/>
<accession>A0A820Q536</accession>
<protein>
    <submittedName>
        <fullName evidence="2">Uncharacterized protein</fullName>
    </submittedName>
</protein>
<organism evidence="2 3">
    <name type="scientific">Rotaria magnacalcarata</name>
    <dbReference type="NCBI Taxonomy" id="392030"/>
    <lineage>
        <taxon>Eukaryota</taxon>
        <taxon>Metazoa</taxon>
        <taxon>Spiralia</taxon>
        <taxon>Gnathifera</taxon>
        <taxon>Rotifera</taxon>
        <taxon>Eurotatoria</taxon>
        <taxon>Bdelloidea</taxon>
        <taxon>Philodinida</taxon>
        <taxon>Philodinidae</taxon>
        <taxon>Rotaria</taxon>
    </lineage>
</organism>
<dbReference type="EMBL" id="CAJOBG010042104">
    <property type="protein sequence ID" value="CAF4415774.1"/>
    <property type="molecule type" value="Genomic_DNA"/>
</dbReference>
<proteinExistence type="predicted"/>
<dbReference type="EMBL" id="CAJOBJ010055243">
    <property type="protein sequence ID" value="CAF4392860.1"/>
    <property type="molecule type" value="Genomic_DNA"/>
</dbReference>